<organism evidence="10 11">
    <name type="scientific">Maudiozyma humilis</name>
    <name type="common">Sour dough yeast</name>
    <name type="synonym">Kazachstania humilis</name>
    <dbReference type="NCBI Taxonomy" id="51915"/>
    <lineage>
        <taxon>Eukaryota</taxon>
        <taxon>Fungi</taxon>
        <taxon>Dikarya</taxon>
        <taxon>Ascomycota</taxon>
        <taxon>Saccharomycotina</taxon>
        <taxon>Saccharomycetes</taxon>
        <taxon>Saccharomycetales</taxon>
        <taxon>Saccharomycetaceae</taxon>
        <taxon>Maudiozyma</taxon>
    </lineage>
</organism>
<dbReference type="GO" id="GO:0005524">
    <property type="term" value="F:ATP binding"/>
    <property type="evidence" value="ECO:0007669"/>
    <property type="project" value="UniProtKB-KW"/>
</dbReference>
<evidence type="ECO:0000256" key="1">
    <source>
        <dbReference type="ARBA" id="ARBA00003979"/>
    </source>
</evidence>
<evidence type="ECO:0000256" key="3">
    <source>
        <dbReference type="ARBA" id="ARBA00012023"/>
    </source>
</evidence>
<protein>
    <recommendedName>
        <fullName evidence="4 9">Inositol-pentakisphosphate 2-kinase</fullName>
        <ecNumber evidence="3 9">2.7.1.158</ecNumber>
    </recommendedName>
</protein>
<dbReference type="GO" id="GO:0032958">
    <property type="term" value="P:inositol phosphate biosynthetic process"/>
    <property type="evidence" value="ECO:0007669"/>
    <property type="project" value="TreeGrafter"/>
</dbReference>
<keyword evidence="11" id="KW-1185">Reference proteome</keyword>
<evidence type="ECO:0000256" key="6">
    <source>
        <dbReference type="ARBA" id="ARBA00022741"/>
    </source>
</evidence>
<keyword evidence="7 9" id="KW-0418">Kinase</keyword>
<sequence>MRLPALVGKGNANILIDYGDPTYLYRCCIKYPNSIAQNNSYTLENLSFIKQMVHPLLGELVCPMELVTVDLQDIYTVYKNYVSGPGLEKDTKVICLKIPNLKPAQIYTNELQADHSTKVYINSAETSVILEIKPKWLHNPMEFCRNCTDNLRKNRRIDYCYTEIVSGKCQPDTTLDDCSKQTLPIMFLDDLGQYFKDDNNVLRILLNAQAKLHRDQKLSSIKSIDDVDIQFQTLMTLRDVTCFLKWTCTVDPSNRFEANIVDVDLKDPSKWKHWTKTHFDLSQHPERISHS</sequence>
<name>A0AAV5RVB2_MAUHU</name>
<evidence type="ECO:0000256" key="8">
    <source>
        <dbReference type="ARBA" id="ARBA00022840"/>
    </source>
</evidence>
<dbReference type="EC" id="2.7.1.158" evidence="3 9"/>
<dbReference type="AlphaFoldDB" id="A0AAV5RVB2"/>
<comment type="similarity">
    <text evidence="2">Belongs to the IPK1 type 1 family.</text>
</comment>
<dbReference type="GO" id="GO:0035299">
    <property type="term" value="F:inositol-1,3,4,5,6-pentakisphosphate 2-kinase activity"/>
    <property type="evidence" value="ECO:0007669"/>
    <property type="project" value="UniProtKB-EC"/>
</dbReference>
<dbReference type="Proteomes" id="UP001377567">
    <property type="component" value="Unassembled WGS sequence"/>
</dbReference>
<reference evidence="10 11" key="1">
    <citation type="journal article" date="2023" name="Elife">
        <title>Identification of key yeast species and microbe-microbe interactions impacting larval growth of Drosophila in the wild.</title>
        <authorList>
            <person name="Mure A."/>
            <person name="Sugiura Y."/>
            <person name="Maeda R."/>
            <person name="Honda K."/>
            <person name="Sakurai N."/>
            <person name="Takahashi Y."/>
            <person name="Watada M."/>
            <person name="Katoh T."/>
            <person name="Gotoh A."/>
            <person name="Gotoh Y."/>
            <person name="Taniguchi I."/>
            <person name="Nakamura K."/>
            <person name="Hayashi T."/>
            <person name="Katayama T."/>
            <person name="Uemura T."/>
            <person name="Hattori Y."/>
        </authorList>
    </citation>
    <scope>NUCLEOTIDE SEQUENCE [LARGE SCALE GENOMIC DNA]</scope>
    <source>
        <strain evidence="10 11">KH-74</strain>
    </source>
</reference>
<evidence type="ECO:0000256" key="2">
    <source>
        <dbReference type="ARBA" id="ARBA00008305"/>
    </source>
</evidence>
<dbReference type="PANTHER" id="PTHR14456:SF2">
    <property type="entry name" value="INOSITOL-PENTAKISPHOSPHATE 2-KINASE"/>
    <property type="match status" value="1"/>
</dbReference>
<gene>
    <name evidence="10" type="ORF">DAKH74_021110</name>
</gene>
<comment type="catalytic activity">
    <reaction evidence="9">
        <text>1D-myo-inositol 1,3,4,5,6-pentakisphosphate + ATP = 1D-myo-inositol hexakisphosphate + ADP + H(+)</text>
        <dbReference type="Rhea" id="RHEA:20313"/>
        <dbReference type="ChEBI" id="CHEBI:15378"/>
        <dbReference type="ChEBI" id="CHEBI:30616"/>
        <dbReference type="ChEBI" id="CHEBI:57733"/>
        <dbReference type="ChEBI" id="CHEBI:58130"/>
        <dbReference type="ChEBI" id="CHEBI:456216"/>
        <dbReference type="EC" id="2.7.1.158"/>
    </reaction>
</comment>
<evidence type="ECO:0000256" key="4">
    <source>
        <dbReference type="ARBA" id="ARBA00014846"/>
    </source>
</evidence>
<keyword evidence="5 9" id="KW-0808">Transferase</keyword>
<evidence type="ECO:0000313" key="10">
    <source>
        <dbReference type="EMBL" id="GMM55495.1"/>
    </source>
</evidence>
<dbReference type="Pfam" id="PF06090">
    <property type="entry name" value="Ins_P5_2-kin"/>
    <property type="match status" value="1"/>
</dbReference>
<dbReference type="GO" id="GO:0005634">
    <property type="term" value="C:nucleus"/>
    <property type="evidence" value="ECO:0007669"/>
    <property type="project" value="TreeGrafter"/>
</dbReference>
<accession>A0AAV5RVB2</accession>
<keyword evidence="8 9" id="KW-0067">ATP-binding</keyword>
<comment type="domain">
    <text evidence="9">The EXKPK motif is conserved in inositol-pentakisphosphate 2-kinases of both family 1 and 2.</text>
</comment>
<evidence type="ECO:0000256" key="7">
    <source>
        <dbReference type="ARBA" id="ARBA00022777"/>
    </source>
</evidence>
<comment type="caution">
    <text evidence="10">The sequence shown here is derived from an EMBL/GenBank/DDBJ whole genome shotgun (WGS) entry which is preliminary data.</text>
</comment>
<dbReference type="EMBL" id="BTGD01000005">
    <property type="protein sequence ID" value="GMM55495.1"/>
    <property type="molecule type" value="Genomic_DNA"/>
</dbReference>
<dbReference type="PANTHER" id="PTHR14456">
    <property type="entry name" value="INOSITOL POLYPHOSPHATE KINASE 1"/>
    <property type="match status" value="1"/>
</dbReference>
<evidence type="ECO:0000313" key="11">
    <source>
        <dbReference type="Proteomes" id="UP001377567"/>
    </source>
</evidence>
<evidence type="ECO:0000256" key="9">
    <source>
        <dbReference type="RuleBase" id="RU364126"/>
    </source>
</evidence>
<evidence type="ECO:0000256" key="5">
    <source>
        <dbReference type="ARBA" id="ARBA00022679"/>
    </source>
</evidence>
<comment type="function">
    <text evidence="9">Phosphorylates Ins(1,3,4,5,6)P5 at position 2 to form Ins(1,2,3,4,5,6)P6 (InsP6 or phytate).</text>
</comment>
<keyword evidence="6 9" id="KW-0547">Nucleotide-binding</keyword>
<proteinExistence type="inferred from homology"/>
<comment type="function">
    <text evidence="1">Has kinase activity and phosphorylates inositol-1,3,4,5,6-pentakisphosphate (Ins(1,3,4,5,6)P5) to produce 1,2,3,4,5,6-hexakisphosphate (InsP6), also known as phytate.</text>
</comment>
<dbReference type="InterPro" id="IPR009286">
    <property type="entry name" value="Ins_P5_2-kin"/>
</dbReference>